<proteinExistence type="predicted"/>
<name>A0A7G9RQA3_9BURK</name>
<accession>A0A7G9RQA3</accession>
<organism evidence="1 2">
    <name type="scientific">Diaphorobacter ruginosibacter</name>
    <dbReference type="NCBI Taxonomy" id="1715720"/>
    <lineage>
        <taxon>Bacteria</taxon>
        <taxon>Pseudomonadati</taxon>
        <taxon>Pseudomonadota</taxon>
        <taxon>Betaproteobacteria</taxon>
        <taxon>Burkholderiales</taxon>
        <taxon>Comamonadaceae</taxon>
        <taxon>Diaphorobacter</taxon>
    </lineage>
</organism>
<dbReference type="KEGG" id="drg:H9K76_02510"/>
<keyword evidence="2" id="KW-1185">Reference proteome</keyword>
<dbReference type="AlphaFoldDB" id="A0A7G9RQA3"/>
<gene>
    <name evidence="1" type="ORF">H9K76_02510</name>
</gene>
<evidence type="ECO:0000313" key="2">
    <source>
        <dbReference type="Proteomes" id="UP000515811"/>
    </source>
</evidence>
<sequence>MKTLFIRTIRTQRTCAPAAGTTMAAAHAVDRTAASPLEQLRELDTQTCWPTHRIRNFLATQKRSVR</sequence>
<dbReference type="EMBL" id="CP060714">
    <property type="protein sequence ID" value="QNN57778.1"/>
    <property type="molecule type" value="Genomic_DNA"/>
</dbReference>
<protein>
    <submittedName>
        <fullName evidence="1">Uncharacterized protein</fullName>
    </submittedName>
</protein>
<reference evidence="1 2" key="1">
    <citation type="submission" date="2020-08" db="EMBL/GenBank/DDBJ databases">
        <title>Genome sequence of Diaphorobacter ruginosibacter DSM 27467T.</title>
        <authorList>
            <person name="Hyun D.-W."/>
            <person name="Bae J.-W."/>
        </authorList>
    </citation>
    <scope>NUCLEOTIDE SEQUENCE [LARGE SCALE GENOMIC DNA]</scope>
    <source>
        <strain evidence="1 2">DSM 27467</strain>
    </source>
</reference>
<dbReference type="Proteomes" id="UP000515811">
    <property type="component" value="Chromosome"/>
</dbReference>
<dbReference type="RefSeq" id="WP_187598023.1">
    <property type="nucleotide sequence ID" value="NZ_CP060714.1"/>
</dbReference>
<evidence type="ECO:0000313" key="1">
    <source>
        <dbReference type="EMBL" id="QNN57778.1"/>
    </source>
</evidence>